<evidence type="ECO:0000313" key="4">
    <source>
        <dbReference type="Proteomes" id="UP000193719"/>
    </source>
</evidence>
<dbReference type="EMBL" id="MCFH01000029">
    <property type="protein sequence ID" value="ORX47858.1"/>
    <property type="molecule type" value="Genomic_DNA"/>
</dbReference>
<evidence type="ECO:0000313" key="3">
    <source>
        <dbReference type="EMBL" id="ORX47858.1"/>
    </source>
</evidence>
<reference evidence="3 4" key="2">
    <citation type="submission" date="2016-08" db="EMBL/GenBank/DDBJ databases">
        <title>Pervasive Adenine N6-methylation of Active Genes in Fungi.</title>
        <authorList>
            <consortium name="DOE Joint Genome Institute"/>
            <person name="Mondo S.J."/>
            <person name="Dannebaum R.O."/>
            <person name="Kuo R.C."/>
            <person name="Labutti K."/>
            <person name="Haridas S."/>
            <person name="Kuo A."/>
            <person name="Salamov A."/>
            <person name="Ahrendt S.R."/>
            <person name="Lipzen A."/>
            <person name="Sullivan W."/>
            <person name="Andreopoulos W.B."/>
            <person name="Clum A."/>
            <person name="Lindquist E."/>
            <person name="Daum C."/>
            <person name="Ramamoorthy G.K."/>
            <person name="Gryganskyi A."/>
            <person name="Culley D."/>
            <person name="Magnuson J.K."/>
            <person name="James T.Y."/>
            <person name="O'Malley M.A."/>
            <person name="Stajich J.E."/>
            <person name="Spatafora J.W."/>
            <person name="Visel A."/>
            <person name="Grigoriev I.V."/>
        </authorList>
    </citation>
    <scope>NUCLEOTIDE SEQUENCE [LARGE SCALE GENOMIC DNA]</scope>
    <source>
        <strain evidence="4">finn</strain>
    </source>
</reference>
<keyword evidence="1" id="KW-0175">Coiled coil</keyword>
<proteinExistence type="predicted"/>
<accession>A0A1Y1V5L7</accession>
<protein>
    <submittedName>
        <fullName evidence="3">Uncharacterized protein</fullName>
    </submittedName>
</protein>
<name>A0A1Y1V5L7_9FUNG</name>
<evidence type="ECO:0000256" key="1">
    <source>
        <dbReference type="SAM" id="Coils"/>
    </source>
</evidence>
<dbReference type="Proteomes" id="UP000193719">
    <property type="component" value="Unassembled WGS sequence"/>
</dbReference>
<evidence type="ECO:0000256" key="2">
    <source>
        <dbReference type="SAM" id="MobiDB-lite"/>
    </source>
</evidence>
<feature type="coiled-coil region" evidence="1">
    <location>
        <begin position="280"/>
        <end position="321"/>
    </location>
</feature>
<feature type="coiled-coil region" evidence="1">
    <location>
        <begin position="142"/>
        <end position="197"/>
    </location>
</feature>
<dbReference type="AlphaFoldDB" id="A0A1Y1V5L7"/>
<organism evidence="3 4">
    <name type="scientific">Piromyces finnis</name>
    <dbReference type="NCBI Taxonomy" id="1754191"/>
    <lineage>
        <taxon>Eukaryota</taxon>
        <taxon>Fungi</taxon>
        <taxon>Fungi incertae sedis</taxon>
        <taxon>Chytridiomycota</taxon>
        <taxon>Chytridiomycota incertae sedis</taxon>
        <taxon>Neocallimastigomycetes</taxon>
        <taxon>Neocallimastigales</taxon>
        <taxon>Neocallimastigaceae</taxon>
        <taxon>Piromyces</taxon>
    </lineage>
</organism>
<feature type="compositionally biased region" description="Basic and acidic residues" evidence="2">
    <location>
        <begin position="26"/>
        <end position="42"/>
    </location>
</feature>
<reference evidence="3 4" key="1">
    <citation type="submission" date="2016-08" db="EMBL/GenBank/DDBJ databases">
        <title>Genomes of anaerobic fungi encode conserved fungal cellulosomes for biomass hydrolysis.</title>
        <authorList>
            <consortium name="DOE Joint Genome Institute"/>
            <person name="Haitjema C.H."/>
            <person name="Gilmore S.P."/>
            <person name="Henske J.K."/>
            <person name="Solomon K.V."/>
            <person name="De Groot R."/>
            <person name="Kuo A."/>
            <person name="Mondo S.J."/>
            <person name="Salamov A.A."/>
            <person name="Labutti K."/>
            <person name="Zhao Z."/>
            <person name="Chiniquy J."/>
            <person name="Barry K."/>
            <person name="Brewer H.M."/>
            <person name="Purvine S.O."/>
            <person name="Wright A.T."/>
            <person name="Boxma B."/>
            <person name="Van Alen T."/>
            <person name="Hackstein J.H."/>
            <person name="Baker S.E."/>
            <person name="Grigoriev I.V."/>
            <person name="O'Malley M.A."/>
        </authorList>
    </citation>
    <scope>NUCLEOTIDE SEQUENCE [LARGE SCALE GENOMIC DNA]</scope>
    <source>
        <strain evidence="4">finn</strain>
    </source>
</reference>
<comment type="caution">
    <text evidence="3">The sequence shown here is derived from an EMBL/GenBank/DDBJ whole genome shotgun (WGS) entry which is preliminary data.</text>
</comment>
<dbReference type="OrthoDB" id="2151293at2759"/>
<sequence>MNTMNKENILSKKHSSPWKSPKVNKKQVDKWKEFSQSSSEKRGLHLKSFSDNNIIDSSPFEKSDSSLSFIREDFSTGQEQIIQQLIKKLEYYEGLLTKSQIQDGEKILKQSTYKNYNRRYSFGDFETTTPLSKEYTCLKKENKALQEKLAIAVKHNDELTKTLDEIKTINIKIREEYTSLKKEKEELVDDISNLNDVVNMLVERENWIPPEELEEKIEEALIAAQTKENCNTKESEKDSLEDSAKIDASNDSLNTLVSIDSHQKEVVQDDDTTLEYEIMINDLKQQVENLTLALNKKSEALEKKETETKELYDEIKEYHEVFDALKEREDWIPPEEVEEIRGELYDVIVQKGFIETELQEKKDLIEELKKKLLA</sequence>
<keyword evidence="4" id="KW-1185">Reference proteome</keyword>
<feature type="region of interest" description="Disordered" evidence="2">
    <location>
        <begin position="1"/>
        <end position="42"/>
    </location>
</feature>
<gene>
    <name evidence="3" type="ORF">BCR36DRAFT_413385</name>
</gene>